<name>A0A9N9HQF9_9GLOM</name>
<keyword evidence="2" id="KW-1185">Reference proteome</keyword>
<dbReference type="AlphaFoldDB" id="A0A9N9HQF9"/>
<accession>A0A9N9HQF9</accession>
<dbReference type="Proteomes" id="UP000789508">
    <property type="component" value="Unassembled WGS sequence"/>
</dbReference>
<protein>
    <submittedName>
        <fullName evidence="1">4828_t:CDS:1</fullName>
    </submittedName>
</protein>
<evidence type="ECO:0000313" key="1">
    <source>
        <dbReference type="EMBL" id="CAG8700896.1"/>
    </source>
</evidence>
<proteinExistence type="predicted"/>
<sequence length="72" mass="8726">GKKYKNISETINQVDASIIKQLQEIFINGSERFEPDQIIRRTIYKWLKNNNFIYKDIVEIERHEEFEMTAFT</sequence>
<organism evidence="1 2">
    <name type="scientific">Ambispora leptoticha</name>
    <dbReference type="NCBI Taxonomy" id="144679"/>
    <lineage>
        <taxon>Eukaryota</taxon>
        <taxon>Fungi</taxon>
        <taxon>Fungi incertae sedis</taxon>
        <taxon>Mucoromycota</taxon>
        <taxon>Glomeromycotina</taxon>
        <taxon>Glomeromycetes</taxon>
        <taxon>Archaeosporales</taxon>
        <taxon>Ambisporaceae</taxon>
        <taxon>Ambispora</taxon>
    </lineage>
</organism>
<evidence type="ECO:0000313" key="2">
    <source>
        <dbReference type="Proteomes" id="UP000789508"/>
    </source>
</evidence>
<dbReference type="EMBL" id="CAJVPS010019369">
    <property type="protein sequence ID" value="CAG8700896.1"/>
    <property type="molecule type" value="Genomic_DNA"/>
</dbReference>
<reference evidence="1" key="1">
    <citation type="submission" date="2021-06" db="EMBL/GenBank/DDBJ databases">
        <authorList>
            <person name="Kallberg Y."/>
            <person name="Tangrot J."/>
            <person name="Rosling A."/>
        </authorList>
    </citation>
    <scope>NUCLEOTIDE SEQUENCE</scope>
    <source>
        <strain evidence="1">FL130A</strain>
    </source>
</reference>
<gene>
    <name evidence="1" type="ORF">ALEPTO_LOCUS11573</name>
</gene>
<comment type="caution">
    <text evidence="1">The sequence shown here is derived from an EMBL/GenBank/DDBJ whole genome shotgun (WGS) entry which is preliminary data.</text>
</comment>
<feature type="non-terminal residue" evidence="1">
    <location>
        <position position="1"/>
    </location>
</feature>